<dbReference type="AlphaFoldDB" id="A0A285F4M3"/>
<reference evidence="2" key="1">
    <citation type="submission" date="2017-09" db="EMBL/GenBank/DDBJ databases">
        <authorList>
            <person name="Varghese N."/>
            <person name="Submissions S."/>
        </authorList>
    </citation>
    <scope>NUCLEOTIDE SEQUENCE [LARGE SCALE GENOMIC DNA]</scope>
    <source>
        <strain evidence="2">WG-1MB</strain>
    </source>
</reference>
<keyword evidence="2" id="KW-1185">Reference proteome</keyword>
<evidence type="ECO:0000313" key="1">
    <source>
        <dbReference type="EMBL" id="SNY06228.1"/>
    </source>
</evidence>
<dbReference type="Proteomes" id="UP000217726">
    <property type="component" value="Unassembled WGS sequence"/>
</dbReference>
<evidence type="ECO:0000313" key="2">
    <source>
        <dbReference type="Proteomes" id="UP000217726"/>
    </source>
</evidence>
<dbReference type="RefSeq" id="WP_243641522.1">
    <property type="nucleotide sequence ID" value="NZ_OBDR01000003.1"/>
</dbReference>
<protein>
    <submittedName>
        <fullName evidence="1">Uncharacterized protein</fullName>
    </submittedName>
</protein>
<accession>A0A285F4M3</accession>
<dbReference type="EMBL" id="OBDR01000003">
    <property type="protein sequence ID" value="SNY06228.1"/>
    <property type="molecule type" value="Genomic_DNA"/>
</dbReference>
<gene>
    <name evidence="1" type="ORF">SAMN06295989_10355</name>
</gene>
<proteinExistence type="predicted"/>
<sequence>MKNGKGIRIGSLFMAMLILSMAFVPGVMAQAEMSEKDEYVNTIDITDEVSLSKEEIVQKSKNIKVLKETEYEKIVSINADDGSVAYAISWADDKNPKRTNFAFVNKSELKSVKKLSSEQFNDDLLVASTISAARSEFGMEVMWNHMEMN</sequence>
<name>A0A285F4M3_9EURY</name>
<organism evidence="1 2">
    <name type="scientific">Methanohalophilus euhalobius</name>
    <dbReference type="NCBI Taxonomy" id="51203"/>
    <lineage>
        <taxon>Archaea</taxon>
        <taxon>Methanobacteriati</taxon>
        <taxon>Methanobacteriota</taxon>
        <taxon>Stenosarchaea group</taxon>
        <taxon>Methanomicrobia</taxon>
        <taxon>Methanosarcinales</taxon>
        <taxon>Methanosarcinaceae</taxon>
        <taxon>Methanohalophilus</taxon>
    </lineage>
</organism>